<sequence length="634" mass="71893">MASNIYLEQILKSLKKVTGIETIMLDIPEREEFGDYSSNIALKLKSQNSKVKNKTQNLKFEETDNPHQIAQNVVEKLKKDKDLMHVVEKIEIAGPGFINFFLNTDVLLSNLIHIVSEPENFGKSDFYKNKKVCVEYTDPNPFKEFHIGHLISNITGESICRIFEANGAKVWRADYYGDVGVHVAKSIWGIKKNFQEDNITLSDLEKKDLLEKVAYMGTGYAMGSRAYESDEKAKEEIEKLNTVLYICSQKTGESQGRKSTVNYDPEKKVSDEEINAVFELYVKGRSWSLEYLETIYHRLGTKFDGYYPESVVGEVGFELVKENIGRVFEESEGAVVFKGERFGLHTRVFINKHNLPTYEAKELGLAPSKYKDFQYDKSVIVVGKEIKEYFEVLVQALKLVEPKLGNVTEPICTGMVSVPGGKMGSRFGNVITVTGLLNQLKDIINERYLNTGYTEEEKEEISEEVAQGALKYAFLKNSIGSDFIFDINASVSLEGNSGPYLQYTYARTQSVLTKSKVKTQKSKPGDFSNLELNSEELAVLRHLSHYTDIIAMSVKNYSPNLICNYLYELAQKFNTFYNKHKIIQNSKFKTQNYNSKFKNEKNSRPDNLIGVGDIATNNTEQFRLALTSATGTVL</sequence>
<dbReference type="InterPro" id="IPR036695">
    <property type="entry name" value="Arg-tRNA-synth_N_sf"/>
</dbReference>
<dbReference type="SMART" id="SM01016">
    <property type="entry name" value="Arg_tRNA_synt_N"/>
    <property type="match status" value="1"/>
</dbReference>
<dbReference type="NCBIfam" id="TIGR00456">
    <property type="entry name" value="argS"/>
    <property type="match status" value="1"/>
</dbReference>
<accession>A0A0G0NEG7</accession>
<keyword evidence="3 10" id="KW-0436">Ligase</keyword>
<dbReference type="InterPro" id="IPR035684">
    <property type="entry name" value="ArgRS_core"/>
</dbReference>
<name>A0A0G0NEG7_9BACT</name>
<dbReference type="Pfam" id="PF05746">
    <property type="entry name" value="DALR_1"/>
    <property type="match status" value="1"/>
</dbReference>
<dbReference type="SUPFAM" id="SSF47323">
    <property type="entry name" value="Anticodon-binding domain of a subclass of class I aminoacyl-tRNA synthetases"/>
    <property type="match status" value="1"/>
</dbReference>
<dbReference type="PANTHER" id="PTHR11956">
    <property type="entry name" value="ARGINYL-TRNA SYNTHETASE"/>
    <property type="match status" value="1"/>
</dbReference>
<feature type="domain" description="DALR anticodon binding" evidence="11">
    <location>
        <begin position="501"/>
        <end position="634"/>
    </location>
</feature>
<dbReference type="GO" id="GO:0005737">
    <property type="term" value="C:cytoplasm"/>
    <property type="evidence" value="ECO:0007669"/>
    <property type="project" value="UniProtKB-UniRule"/>
</dbReference>
<dbReference type="AlphaFoldDB" id="A0A0G0NEG7"/>
<keyword evidence="6 10" id="KW-0648">Protein biosynthesis</keyword>
<dbReference type="Pfam" id="PF00750">
    <property type="entry name" value="tRNA-synt_1d"/>
    <property type="match status" value="1"/>
</dbReference>
<evidence type="ECO:0000256" key="4">
    <source>
        <dbReference type="ARBA" id="ARBA00022741"/>
    </source>
</evidence>
<dbReference type="PANTHER" id="PTHR11956:SF5">
    <property type="entry name" value="ARGININE--TRNA LIGASE, CYTOPLASMIC"/>
    <property type="match status" value="1"/>
</dbReference>
<comment type="similarity">
    <text evidence="1 10">Belongs to the class-I aminoacyl-tRNA synthetase family.</text>
</comment>
<dbReference type="InterPro" id="IPR005148">
    <property type="entry name" value="Arg-tRNA-synth_N"/>
</dbReference>
<evidence type="ECO:0000256" key="1">
    <source>
        <dbReference type="ARBA" id="ARBA00005594"/>
    </source>
</evidence>
<evidence type="ECO:0000256" key="8">
    <source>
        <dbReference type="ARBA" id="ARBA00049339"/>
    </source>
</evidence>
<dbReference type="GO" id="GO:0005524">
    <property type="term" value="F:ATP binding"/>
    <property type="evidence" value="ECO:0007669"/>
    <property type="project" value="UniProtKB-KW"/>
</dbReference>
<dbReference type="GO" id="GO:0004814">
    <property type="term" value="F:arginine-tRNA ligase activity"/>
    <property type="evidence" value="ECO:0007669"/>
    <property type="project" value="UniProtKB-UniRule"/>
</dbReference>
<dbReference type="EMBL" id="LBWP01000010">
    <property type="protein sequence ID" value="KKR11186.1"/>
    <property type="molecule type" value="Genomic_DNA"/>
</dbReference>
<dbReference type="Gene3D" id="3.30.1360.70">
    <property type="entry name" value="Arginyl tRNA synthetase N-terminal domain"/>
    <property type="match status" value="1"/>
</dbReference>
<dbReference type="PATRIC" id="fig|1618550.3.peg.704"/>
<dbReference type="Pfam" id="PF03485">
    <property type="entry name" value="Arg_tRNA_synt_N"/>
    <property type="match status" value="1"/>
</dbReference>
<evidence type="ECO:0000313" key="13">
    <source>
        <dbReference type="EMBL" id="KKR11186.1"/>
    </source>
</evidence>
<comment type="caution">
    <text evidence="13">The sequence shown here is derived from an EMBL/GenBank/DDBJ whole genome shotgun (WGS) entry which is preliminary data.</text>
</comment>
<dbReference type="STRING" id="1618550.UT39_C0010G0019"/>
<keyword evidence="4 10" id="KW-0547">Nucleotide-binding</keyword>
<keyword evidence="5 10" id="KW-0067">ATP-binding</keyword>
<dbReference type="InterPro" id="IPR001278">
    <property type="entry name" value="Arg-tRNA-ligase"/>
</dbReference>
<dbReference type="SMART" id="SM00836">
    <property type="entry name" value="DALR_1"/>
    <property type="match status" value="1"/>
</dbReference>
<evidence type="ECO:0000256" key="6">
    <source>
        <dbReference type="ARBA" id="ARBA00022917"/>
    </source>
</evidence>
<reference evidence="13 14" key="1">
    <citation type="journal article" date="2015" name="Nature">
        <title>rRNA introns, odd ribosomes, and small enigmatic genomes across a large radiation of phyla.</title>
        <authorList>
            <person name="Brown C.T."/>
            <person name="Hug L.A."/>
            <person name="Thomas B.C."/>
            <person name="Sharon I."/>
            <person name="Castelle C.J."/>
            <person name="Singh A."/>
            <person name="Wilkins M.J."/>
            <person name="Williams K.H."/>
            <person name="Banfield J.F."/>
        </authorList>
    </citation>
    <scope>NUCLEOTIDE SEQUENCE [LARGE SCALE GENOMIC DNA]</scope>
</reference>
<organism evidence="13 14">
    <name type="scientific">Candidatus Woesebacteria bacterium GW2011_GWA1_39_21</name>
    <dbReference type="NCBI Taxonomy" id="1618550"/>
    <lineage>
        <taxon>Bacteria</taxon>
        <taxon>Candidatus Woeseibacteriota</taxon>
    </lineage>
</organism>
<evidence type="ECO:0000256" key="9">
    <source>
        <dbReference type="NCBIfam" id="TIGR00456"/>
    </source>
</evidence>
<dbReference type="Proteomes" id="UP000034246">
    <property type="component" value="Unassembled WGS sequence"/>
</dbReference>
<evidence type="ECO:0000256" key="5">
    <source>
        <dbReference type="ARBA" id="ARBA00022840"/>
    </source>
</evidence>
<dbReference type="InterPro" id="IPR009080">
    <property type="entry name" value="tRNAsynth_Ia_anticodon-bd"/>
</dbReference>
<evidence type="ECO:0000259" key="11">
    <source>
        <dbReference type="SMART" id="SM00836"/>
    </source>
</evidence>
<evidence type="ECO:0000256" key="2">
    <source>
        <dbReference type="ARBA" id="ARBA00012837"/>
    </source>
</evidence>
<dbReference type="InterPro" id="IPR014729">
    <property type="entry name" value="Rossmann-like_a/b/a_fold"/>
</dbReference>
<protein>
    <recommendedName>
        <fullName evidence="2 9">Arginine--tRNA ligase</fullName>
        <ecNumber evidence="2 9">6.1.1.19</ecNumber>
    </recommendedName>
</protein>
<evidence type="ECO:0000259" key="12">
    <source>
        <dbReference type="SMART" id="SM01016"/>
    </source>
</evidence>
<evidence type="ECO:0000313" key="14">
    <source>
        <dbReference type="Proteomes" id="UP000034246"/>
    </source>
</evidence>
<evidence type="ECO:0000256" key="3">
    <source>
        <dbReference type="ARBA" id="ARBA00022598"/>
    </source>
</evidence>
<dbReference type="EC" id="6.1.1.19" evidence="2 9"/>
<feature type="non-terminal residue" evidence="13">
    <location>
        <position position="634"/>
    </location>
</feature>
<dbReference type="GO" id="GO:0006420">
    <property type="term" value="P:arginyl-tRNA aminoacylation"/>
    <property type="evidence" value="ECO:0007669"/>
    <property type="project" value="UniProtKB-UniRule"/>
</dbReference>
<gene>
    <name evidence="13" type="ORF">UT39_C0010G0019</name>
</gene>
<dbReference type="Gene3D" id="1.10.730.10">
    <property type="entry name" value="Isoleucyl-tRNA Synthetase, Domain 1"/>
    <property type="match status" value="1"/>
</dbReference>
<dbReference type="SUPFAM" id="SSF52374">
    <property type="entry name" value="Nucleotidylyl transferase"/>
    <property type="match status" value="1"/>
</dbReference>
<dbReference type="PRINTS" id="PR01038">
    <property type="entry name" value="TRNASYNTHARG"/>
</dbReference>
<proteinExistence type="inferred from homology"/>
<evidence type="ECO:0000256" key="10">
    <source>
        <dbReference type="RuleBase" id="RU363038"/>
    </source>
</evidence>
<keyword evidence="7 10" id="KW-0030">Aminoacyl-tRNA synthetase</keyword>
<dbReference type="InterPro" id="IPR008909">
    <property type="entry name" value="DALR_anticod-bd"/>
</dbReference>
<dbReference type="SUPFAM" id="SSF55190">
    <property type="entry name" value="Arginyl-tRNA synthetase (ArgRS), N-terminal 'additional' domain"/>
    <property type="match status" value="1"/>
</dbReference>
<evidence type="ECO:0000256" key="7">
    <source>
        <dbReference type="ARBA" id="ARBA00023146"/>
    </source>
</evidence>
<dbReference type="Gene3D" id="3.40.50.620">
    <property type="entry name" value="HUPs"/>
    <property type="match status" value="1"/>
</dbReference>
<comment type="catalytic activity">
    <reaction evidence="8">
        <text>tRNA(Arg) + L-arginine + ATP = L-arginyl-tRNA(Arg) + AMP + diphosphate</text>
        <dbReference type="Rhea" id="RHEA:20301"/>
        <dbReference type="Rhea" id="RHEA-COMP:9658"/>
        <dbReference type="Rhea" id="RHEA-COMP:9673"/>
        <dbReference type="ChEBI" id="CHEBI:30616"/>
        <dbReference type="ChEBI" id="CHEBI:32682"/>
        <dbReference type="ChEBI" id="CHEBI:33019"/>
        <dbReference type="ChEBI" id="CHEBI:78442"/>
        <dbReference type="ChEBI" id="CHEBI:78513"/>
        <dbReference type="ChEBI" id="CHEBI:456215"/>
        <dbReference type="EC" id="6.1.1.19"/>
    </reaction>
</comment>
<feature type="domain" description="Arginyl tRNA synthetase N-terminal" evidence="12">
    <location>
        <begin position="4"/>
        <end position="102"/>
    </location>
</feature>